<sequence>MPARPRPADAPAGSMLRGSVARRSVGLLWRGLRSHPRTYAAAIATSGAFGALTVAVSRVLGRATDDVVVPALAGSQEAQGRIWQAGLALALVALSLAAAVAGRRILAGMGVADLQADHRRAVTRQYLRLPMSWHRRHPTGQLLSNAGSDVEAATGVFNPLPFALGVVVMIAVATVALLRTDVWLAVAALVVLPLAVVANLVFQRRMTPAITHAQQLRAEVADVAHESFEAATLVKSLGTEDREDARFTARARALRDANVRVGVVRAVFDPVIDLLPNLGTLLVLLVGTHRVAAGAIGTGDVVAAAYLLTLLAVPVRAFGWVLGELPRGLVGHDRISRVLDAGGIPVDGSTPLVPHAGGADVRLRGVHLRVPTADGEVELLHGVDLHVAAGRTLAVVGATGSGKSTVVGLVPRLSDPSAGVVEVDGTDVRDVRPADLAAQVAFVSQSTFVFEDTVRGNVTLADPDDPLAPSDDDVWAALRAARVDDVVRALPGGLDSPLGERGANLSGGQRQRLALARALVRRPRVLVLDDATSAVDPRVERDILTGLQAADGAAGPTVLLVAYRMSSVLLADEVVHLDAGRVVDRGTHAELLARDPGYRELATAYERESERRERERADEGAPEVWDEDDVTVEGGRR</sequence>
<dbReference type="PROSITE" id="PS50929">
    <property type="entry name" value="ABC_TM1F"/>
    <property type="match status" value="1"/>
</dbReference>
<evidence type="ECO:0000259" key="10">
    <source>
        <dbReference type="PROSITE" id="PS50929"/>
    </source>
</evidence>
<dbReference type="Gene3D" id="1.20.1560.10">
    <property type="entry name" value="ABC transporter type 1, transmembrane domain"/>
    <property type="match status" value="1"/>
</dbReference>
<evidence type="ECO:0000256" key="4">
    <source>
        <dbReference type="ARBA" id="ARBA00022840"/>
    </source>
</evidence>
<evidence type="ECO:0000259" key="9">
    <source>
        <dbReference type="PROSITE" id="PS50893"/>
    </source>
</evidence>
<evidence type="ECO:0000256" key="5">
    <source>
        <dbReference type="ARBA" id="ARBA00022989"/>
    </source>
</evidence>
<dbReference type="PANTHER" id="PTHR24221:SF654">
    <property type="entry name" value="ATP-BINDING CASSETTE SUB-FAMILY B MEMBER 6"/>
    <property type="match status" value="1"/>
</dbReference>
<feature type="transmembrane region" description="Helical" evidence="8">
    <location>
        <begin position="182"/>
        <end position="202"/>
    </location>
</feature>
<keyword evidence="12" id="KW-1185">Reference proteome</keyword>
<feature type="transmembrane region" description="Helical" evidence="8">
    <location>
        <begin position="156"/>
        <end position="176"/>
    </location>
</feature>
<feature type="domain" description="ABC transmembrane type-1" evidence="10">
    <location>
        <begin position="40"/>
        <end position="327"/>
    </location>
</feature>
<feature type="transmembrane region" description="Helical" evidence="8">
    <location>
        <begin position="39"/>
        <end position="61"/>
    </location>
</feature>
<comment type="subcellular location">
    <subcellularLocation>
        <location evidence="1">Cell membrane</location>
        <topology evidence="1">Multi-pass membrane protein</topology>
    </subcellularLocation>
</comment>
<dbReference type="SUPFAM" id="SSF90123">
    <property type="entry name" value="ABC transporter transmembrane region"/>
    <property type="match status" value="1"/>
</dbReference>
<comment type="caution">
    <text evidence="11">The sequence shown here is derived from an EMBL/GenBank/DDBJ whole genome shotgun (WGS) entry which is preliminary data.</text>
</comment>
<dbReference type="InterPro" id="IPR027417">
    <property type="entry name" value="P-loop_NTPase"/>
</dbReference>
<evidence type="ECO:0000313" key="12">
    <source>
        <dbReference type="Proteomes" id="UP001240250"/>
    </source>
</evidence>
<evidence type="ECO:0000313" key="11">
    <source>
        <dbReference type="EMBL" id="MDQ0426872.1"/>
    </source>
</evidence>
<dbReference type="SMART" id="SM00382">
    <property type="entry name" value="AAA"/>
    <property type="match status" value="1"/>
</dbReference>
<dbReference type="Gene3D" id="3.40.50.300">
    <property type="entry name" value="P-loop containing nucleotide triphosphate hydrolases"/>
    <property type="match status" value="1"/>
</dbReference>
<dbReference type="InterPro" id="IPR017871">
    <property type="entry name" value="ABC_transporter-like_CS"/>
</dbReference>
<dbReference type="Pfam" id="PF00664">
    <property type="entry name" value="ABC_membrane"/>
    <property type="match status" value="1"/>
</dbReference>
<dbReference type="EMBL" id="JAUSVM010000001">
    <property type="protein sequence ID" value="MDQ0426872.1"/>
    <property type="molecule type" value="Genomic_DNA"/>
</dbReference>
<feature type="region of interest" description="Disordered" evidence="7">
    <location>
        <begin position="605"/>
        <end position="637"/>
    </location>
</feature>
<evidence type="ECO:0000256" key="7">
    <source>
        <dbReference type="SAM" id="MobiDB-lite"/>
    </source>
</evidence>
<gene>
    <name evidence="11" type="ORF">JO380_003253</name>
</gene>
<evidence type="ECO:0000256" key="6">
    <source>
        <dbReference type="ARBA" id="ARBA00023136"/>
    </source>
</evidence>
<evidence type="ECO:0000256" key="1">
    <source>
        <dbReference type="ARBA" id="ARBA00004651"/>
    </source>
</evidence>
<dbReference type="Proteomes" id="UP001240250">
    <property type="component" value="Unassembled WGS sequence"/>
</dbReference>
<evidence type="ECO:0000256" key="8">
    <source>
        <dbReference type="SAM" id="Phobius"/>
    </source>
</evidence>
<feature type="compositionally biased region" description="Basic and acidic residues" evidence="7">
    <location>
        <begin position="605"/>
        <end position="619"/>
    </location>
</feature>
<feature type="compositionally biased region" description="Acidic residues" evidence="7">
    <location>
        <begin position="620"/>
        <end position="631"/>
    </location>
</feature>
<keyword evidence="3" id="KW-0547">Nucleotide-binding</keyword>
<dbReference type="InterPro" id="IPR003593">
    <property type="entry name" value="AAA+_ATPase"/>
</dbReference>
<dbReference type="PROSITE" id="PS00211">
    <property type="entry name" value="ABC_TRANSPORTER_1"/>
    <property type="match status" value="1"/>
</dbReference>
<organism evidence="11 12">
    <name type="scientific">Cellulomonas iranensis</name>
    <dbReference type="NCBI Taxonomy" id="76862"/>
    <lineage>
        <taxon>Bacteria</taxon>
        <taxon>Bacillati</taxon>
        <taxon>Actinomycetota</taxon>
        <taxon>Actinomycetes</taxon>
        <taxon>Micrococcales</taxon>
        <taxon>Cellulomonadaceae</taxon>
        <taxon>Cellulomonas</taxon>
    </lineage>
</organism>
<reference evidence="11 12" key="1">
    <citation type="submission" date="2023-07" db="EMBL/GenBank/DDBJ databases">
        <title>Sequencing the genomes of 1000 actinobacteria strains.</title>
        <authorList>
            <person name="Klenk H.-P."/>
        </authorList>
    </citation>
    <scope>NUCLEOTIDE SEQUENCE [LARGE SCALE GENOMIC DNA]</scope>
    <source>
        <strain evidence="11 12">DSM 14785</strain>
    </source>
</reference>
<dbReference type="InterPro" id="IPR036640">
    <property type="entry name" value="ABC1_TM_sf"/>
</dbReference>
<dbReference type="Pfam" id="PF00005">
    <property type="entry name" value="ABC_tran"/>
    <property type="match status" value="1"/>
</dbReference>
<accession>A0ABU0GND4</accession>
<keyword evidence="6 8" id="KW-0472">Membrane</keyword>
<evidence type="ECO:0000256" key="2">
    <source>
        <dbReference type="ARBA" id="ARBA00022692"/>
    </source>
</evidence>
<dbReference type="PROSITE" id="PS50893">
    <property type="entry name" value="ABC_TRANSPORTER_2"/>
    <property type="match status" value="1"/>
</dbReference>
<dbReference type="InterPro" id="IPR039421">
    <property type="entry name" value="Type_1_exporter"/>
</dbReference>
<keyword evidence="4" id="KW-0067">ATP-binding</keyword>
<dbReference type="SUPFAM" id="SSF52540">
    <property type="entry name" value="P-loop containing nucleoside triphosphate hydrolases"/>
    <property type="match status" value="1"/>
</dbReference>
<feature type="transmembrane region" description="Helical" evidence="8">
    <location>
        <begin position="81"/>
        <end position="101"/>
    </location>
</feature>
<evidence type="ECO:0000256" key="3">
    <source>
        <dbReference type="ARBA" id="ARBA00022741"/>
    </source>
</evidence>
<dbReference type="InterPro" id="IPR011527">
    <property type="entry name" value="ABC1_TM_dom"/>
</dbReference>
<keyword evidence="2 8" id="KW-0812">Transmembrane</keyword>
<keyword evidence="5 8" id="KW-1133">Transmembrane helix</keyword>
<proteinExistence type="predicted"/>
<protein>
    <submittedName>
        <fullName evidence="11">ABC-type multidrug transport system fused ATPase/permease subunit</fullName>
    </submittedName>
</protein>
<name>A0ABU0GND4_9CELL</name>
<dbReference type="InterPro" id="IPR003439">
    <property type="entry name" value="ABC_transporter-like_ATP-bd"/>
</dbReference>
<feature type="domain" description="ABC transporter" evidence="9">
    <location>
        <begin position="361"/>
        <end position="604"/>
    </location>
</feature>
<dbReference type="PANTHER" id="PTHR24221">
    <property type="entry name" value="ATP-BINDING CASSETTE SUB-FAMILY B"/>
    <property type="match status" value="1"/>
</dbReference>